<keyword evidence="2" id="KW-0472">Membrane</keyword>
<protein>
    <submittedName>
        <fullName evidence="4">HPP family protein</fullName>
    </submittedName>
</protein>
<gene>
    <name evidence="4" type="ORF">ACFQQG_15690</name>
</gene>
<dbReference type="AlphaFoldDB" id="A0ABD5W9F9"/>
<keyword evidence="2" id="KW-0812">Transmembrane</keyword>
<dbReference type="SUPFAM" id="SSF52402">
    <property type="entry name" value="Adenine nucleotide alpha hydrolases-like"/>
    <property type="match status" value="1"/>
</dbReference>
<organism evidence="4 5">
    <name type="scientific">Halovenus salina</name>
    <dbReference type="NCBI Taxonomy" id="1510225"/>
    <lineage>
        <taxon>Archaea</taxon>
        <taxon>Methanobacteriati</taxon>
        <taxon>Methanobacteriota</taxon>
        <taxon>Stenosarchaea group</taxon>
        <taxon>Halobacteria</taxon>
        <taxon>Halobacteriales</taxon>
        <taxon>Haloarculaceae</taxon>
        <taxon>Halovenus</taxon>
    </lineage>
</organism>
<dbReference type="GeneID" id="76631499"/>
<evidence type="ECO:0000313" key="5">
    <source>
        <dbReference type="Proteomes" id="UP001596445"/>
    </source>
</evidence>
<feature type="transmembrane region" description="Helical" evidence="2">
    <location>
        <begin position="88"/>
        <end position="111"/>
    </location>
</feature>
<sequence length="492" mass="53782">MGPRLQAVLRRARQAQHRESRDLRRWLEQTNTVVHLSILFVVPVLVALVTVLSNRVGALSFLVYPPLASGAYTLFANPQGRYASPLRFVGGLTAGATCGWLAVEVTSRLLYTTPTGEVNATAAALTIFITGLVTWLFGVEQPSAFAMALVTLFVHTRVPHPLFFVFSAALSSTIVAVGFVGWRRYFYEQRAQYLYETTSSDDHVLIPMRGPSPGATAMLGARLAAAHRAGKVVLLDVVDDEWMARAERSLLEDHGSTELVRTGPSLEGEPIDGGPDGEMNPREAVSESVSTLEQRAMEVETQVGVPCQIVVATSGSTLGSTVLQTARQANCDLVVSPSDTASETMTQFTRELFQGDVDVLVHRSENGRTHWRRILVPVRQAGDVAHSMVDFATRLAGDTGEVSVGTCVSGKRERRRAEEMLADTVEPFDGTIETRVSQSSIETFLDRHAREYDLILIGASQDRSAASRLLSPPTFERIDEELDTDLGIVDRR</sequence>
<reference evidence="4 5" key="1">
    <citation type="journal article" date="2019" name="Int. J. Syst. Evol. Microbiol.">
        <title>The Global Catalogue of Microorganisms (GCM) 10K type strain sequencing project: providing services to taxonomists for standard genome sequencing and annotation.</title>
        <authorList>
            <consortium name="The Broad Institute Genomics Platform"/>
            <consortium name="The Broad Institute Genome Sequencing Center for Infectious Disease"/>
            <person name="Wu L."/>
            <person name="Ma J."/>
        </authorList>
    </citation>
    <scope>NUCLEOTIDE SEQUENCE [LARGE SCALE GENOMIC DNA]</scope>
    <source>
        <strain evidence="4 5">JCM 30072</strain>
    </source>
</reference>
<name>A0ABD5W9F9_9EURY</name>
<evidence type="ECO:0000313" key="4">
    <source>
        <dbReference type="EMBL" id="MFC7059347.1"/>
    </source>
</evidence>
<feature type="transmembrane region" description="Helical" evidence="2">
    <location>
        <begin position="118"/>
        <end position="138"/>
    </location>
</feature>
<accession>A0ABD5W9F9</accession>
<comment type="caution">
    <text evidence="4">The sequence shown here is derived from an EMBL/GenBank/DDBJ whole genome shotgun (WGS) entry which is preliminary data.</text>
</comment>
<keyword evidence="2" id="KW-1133">Transmembrane helix</keyword>
<dbReference type="InterPro" id="IPR058581">
    <property type="entry name" value="TM_HPP"/>
</dbReference>
<keyword evidence="5" id="KW-1185">Reference proteome</keyword>
<dbReference type="RefSeq" id="WP_267162120.1">
    <property type="nucleotide sequence ID" value="NZ_CP112972.1"/>
</dbReference>
<evidence type="ECO:0000259" key="3">
    <source>
        <dbReference type="Pfam" id="PF04982"/>
    </source>
</evidence>
<feature type="transmembrane region" description="Helical" evidence="2">
    <location>
        <begin position="59"/>
        <end position="76"/>
    </location>
</feature>
<dbReference type="Gene3D" id="3.40.50.12370">
    <property type="match status" value="1"/>
</dbReference>
<evidence type="ECO:0000256" key="2">
    <source>
        <dbReference type="SAM" id="Phobius"/>
    </source>
</evidence>
<proteinExistence type="predicted"/>
<feature type="transmembrane region" description="Helical" evidence="2">
    <location>
        <begin position="158"/>
        <end position="182"/>
    </location>
</feature>
<feature type="domain" description="HPP transmembrane region" evidence="3">
    <location>
        <begin position="39"/>
        <end position="177"/>
    </location>
</feature>
<feature type="transmembrane region" description="Helical" evidence="2">
    <location>
        <begin position="33"/>
        <end position="52"/>
    </location>
</feature>
<dbReference type="Pfam" id="PF04982">
    <property type="entry name" value="TM_HPP"/>
    <property type="match status" value="1"/>
</dbReference>
<dbReference type="EMBL" id="JBHSZI010000001">
    <property type="protein sequence ID" value="MFC7059347.1"/>
    <property type="molecule type" value="Genomic_DNA"/>
</dbReference>
<dbReference type="Proteomes" id="UP001596445">
    <property type="component" value="Unassembled WGS sequence"/>
</dbReference>
<feature type="region of interest" description="Disordered" evidence="1">
    <location>
        <begin position="259"/>
        <end position="282"/>
    </location>
</feature>
<evidence type="ECO:0000256" key="1">
    <source>
        <dbReference type="SAM" id="MobiDB-lite"/>
    </source>
</evidence>